<feature type="compositionally biased region" description="Polar residues" evidence="1">
    <location>
        <begin position="263"/>
        <end position="272"/>
    </location>
</feature>
<dbReference type="GeneID" id="110805427"/>
<evidence type="ECO:0000256" key="1">
    <source>
        <dbReference type="SAM" id="MobiDB-lite"/>
    </source>
</evidence>
<sequence length="733" mass="79888">MGCCLSKKDPCSKSVLSNSQIQQNDPKNTQNLTVPVKLEQAKTQVATALETKPEPKAEQERESEGSETYSKKKKEVFVIQHRKSNDRRPAGPDSDGSASITTESSEPSRETEEIGRNILAAAASGQVVRTSSCTKEEVDAILIQCGRLSRSSSGKGVVNAGHGRRYSGSKRSFDFDRENDSVDESKRKGNGNEELIEGLNNDEDERSRRRHSRGSNRRRTTPSRSREREQQQQQQQRSGSRERSQSNGRRVSRSPGRRSESPMTHSNGNVNGSVRPGKLVSVPATVTSLSVEKGSNGNAGDGGNGNGNVKRVLVKRNVGSPRSQSPARAHSPVRGVNQGNGNGQQQQQPVAVSLSRNGSRKAEHSPYRRTPLNEIDINSLPFHPLSNKRAVTKGKEIEEDVVVVKQPINSGFQQNKYAETNNIKVSGQGSHRRSSSRGADGYEVTKTNYCRVNEIPTPNVEQMSEGKGGQLDASEYDAMLAPVETLKIPQTLMRSRSARRSRDLDISVEALLAPANDYNSLLLQDIQNFHQKKSSNANAVNSNIDVPLTLPPCVSKACSIVEAVADLNSMTGSGSDDRRKTPRETNFSLKTNGNKRAVESKDPFVESEVKVGDDLMEPSLHKYVTVRMKGGDFDDEESSGSNSYVGGSQHNWVSSSSWEPTSADSTDCWTSKSYSRDELSPVVGFQRHAISEYAGVINEESERKFSKGGSARVRTIAGKGPIPSTSKAAAASM</sequence>
<keyword evidence="2" id="KW-1185">Reference proteome</keyword>
<feature type="compositionally biased region" description="Low complexity" evidence="1">
    <location>
        <begin position="337"/>
        <end position="348"/>
    </location>
</feature>
<evidence type="ECO:0000313" key="2">
    <source>
        <dbReference type="Proteomes" id="UP000813463"/>
    </source>
</evidence>
<feature type="compositionally biased region" description="Basic and acidic residues" evidence="1">
    <location>
        <begin position="1"/>
        <end position="11"/>
    </location>
</feature>
<reference evidence="2" key="1">
    <citation type="journal article" date="2021" name="Nat. Commun.">
        <title>Genomic analyses provide insights into spinach domestication and the genetic basis of agronomic traits.</title>
        <authorList>
            <person name="Cai X."/>
            <person name="Sun X."/>
            <person name="Xu C."/>
            <person name="Sun H."/>
            <person name="Wang X."/>
            <person name="Ge C."/>
            <person name="Zhang Z."/>
            <person name="Wang Q."/>
            <person name="Fei Z."/>
            <person name="Jiao C."/>
            <person name="Wang Q."/>
        </authorList>
    </citation>
    <scope>NUCLEOTIDE SEQUENCE [LARGE SCALE GENOMIC DNA]</scope>
    <source>
        <strain evidence="2">cv. Varoflay</strain>
    </source>
</reference>
<feature type="region of interest" description="Disordered" evidence="1">
    <location>
        <begin position="46"/>
        <end position="117"/>
    </location>
</feature>
<dbReference type="PANTHER" id="PTHR34367:SF1">
    <property type="entry name" value="OS04G0528600 PROTEIN"/>
    <property type="match status" value="1"/>
</dbReference>
<feature type="region of interest" description="Disordered" evidence="1">
    <location>
        <begin position="634"/>
        <end position="672"/>
    </location>
</feature>
<feature type="region of interest" description="Disordered" evidence="1">
    <location>
        <begin position="143"/>
        <end position="277"/>
    </location>
</feature>
<dbReference type="AlphaFoldDB" id="A0A9R0JF76"/>
<feature type="compositionally biased region" description="Basic and acidic residues" evidence="1">
    <location>
        <begin position="106"/>
        <end position="115"/>
    </location>
</feature>
<feature type="compositionally biased region" description="Basic residues" evidence="1">
    <location>
        <begin position="208"/>
        <end position="221"/>
    </location>
</feature>
<dbReference type="Proteomes" id="UP000813463">
    <property type="component" value="Chromosome 4"/>
</dbReference>
<dbReference type="PANTHER" id="PTHR34367">
    <property type="entry name" value="OS02G0734667 PROTEIN"/>
    <property type="match status" value="1"/>
</dbReference>
<feature type="compositionally biased region" description="Gly residues" evidence="1">
    <location>
        <begin position="297"/>
        <end position="306"/>
    </location>
</feature>
<feature type="compositionally biased region" description="Polar residues" evidence="1">
    <location>
        <begin position="14"/>
        <end position="33"/>
    </location>
</feature>
<proteinExistence type="predicted"/>
<protein>
    <submittedName>
        <fullName evidence="3">Uncharacterized protein At1g65710 isoform X1</fullName>
    </submittedName>
</protein>
<feature type="region of interest" description="Disordered" evidence="1">
    <location>
        <begin position="569"/>
        <end position="600"/>
    </location>
</feature>
<feature type="compositionally biased region" description="Basic and acidic residues" evidence="1">
    <location>
        <begin position="51"/>
        <end position="64"/>
    </location>
</feature>
<feature type="compositionally biased region" description="Polar residues" evidence="1">
    <location>
        <begin position="584"/>
        <end position="594"/>
    </location>
</feature>
<name>A0A9R0JF76_SPIOL</name>
<accession>A0A9R0JF76</accession>
<reference evidence="3" key="2">
    <citation type="submission" date="2025-08" db="UniProtKB">
        <authorList>
            <consortium name="RefSeq"/>
        </authorList>
    </citation>
    <scope>IDENTIFICATION</scope>
    <source>
        <tissue evidence="3">Leaf</tissue>
    </source>
</reference>
<organism evidence="2 3">
    <name type="scientific">Spinacia oleracea</name>
    <name type="common">Spinach</name>
    <dbReference type="NCBI Taxonomy" id="3562"/>
    <lineage>
        <taxon>Eukaryota</taxon>
        <taxon>Viridiplantae</taxon>
        <taxon>Streptophyta</taxon>
        <taxon>Embryophyta</taxon>
        <taxon>Tracheophyta</taxon>
        <taxon>Spermatophyta</taxon>
        <taxon>Magnoliopsida</taxon>
        <taxon>eudicotyledons</taxon>
        <taxon>Gunneridae</taxon>
        <taxon>Pentapetalae</taxon>
        <taxon>Caryophyllales</taxon>
        <taxon>Chenopodiaceae</taxon>
        <taxon>Chenopodioideae</taxon>
        <taxon>Anserineae</taxon>
        <taxon>Spinacia</taxon>
    </lineage>
</organism>
<gene>
    <name evidence="3" type="primary">LOC110805427</name>
</gene>
<feature type="region of interest" description="Disordered" evidence="1">
    <location>
        <begin position="318"/>
        <end position="368"/>
    </location>
</feature>
<feature type="compositionally biased region" description="Basic and acidic residues" evidence="1">
    <location>
        <begin position="171"/>
        <end position="191"/>
    </location>
</feature>
<feature type="compositionally biased region" description="Polar residues" evidence="1">
    <location>
        <begin position="639"/>
        <end position="672"/>
    </location>
</feature>
<evidence type="ECO:0000313" key="3">
    <source>
        <dbReference type="RefSeq" id="XP_021866722.2"/>
    </source>
</evidence>
<dbReference type="InterPro" id="IPR040412">
    <property type="entry name" value="At1g65710-like"/>
</dbReference>
<feature type="region of interest" description="Disordered" evidence="1">
    <location>
        <begin position="701"/>
        <end position="733"/>
    </location>
</feature>
<dbReference type="RefSeq" id="XP_021866722.2">
    <property type="nucleotide sequence ID" value="XM_022011030.2"/>
</dbReference>
<dbReference type="KEGG" id="soe:110805427"/>
<feature type="compositionally biased region" description="Acidic residues" evidence="1">
    <location>
        <begin position="194"/>
        <end position="204"/>
    </location>
</feature>
<feature type="region of interest" description="Disordered" evidence="1">
    <location>
        <begin position="1"/>
        <end position="33"/>
    </location>
</feature>
<feature type="region of interest" description="Disordered" evidence="1">
    <location>
        <begin position="290"/>
        <end position="309"/>
    </location>
</feature>